<gene>
    <name evidence="2" type="ORF">SKTS_08330</name>
</gene>
<feature type="transmembrane region" description="Helical" evidence="1">
    <location>
        <begin position="26"/>
        <end position="50"/>
    </location>
</feature>
<sequence length="191" mass="21917">MFFAHLPAGYLFTSALSRSRRVRRGISLRVFMAAGLAGSIFPDIDLLYFFLIDQRQHHHHTYWTHLPLFWITMSAIALLFFAARKNTAALACTLVFGANIFLHLMLDTLVGDIWWLYPLVDQPFALSTVPALYSPWWLNFVLHWSMAVEAGIVLAASLHLRQPFHANFTPISPPLPNPFRQIRQAFSRRVP</sequence>
<dbReference type="RefSeq" id="WP_173060826.1">
    <property type="nucleotide sequence ID" value="NZ_AP022853.1"/>
</dbReference>
<name>A0A6F8VA09_9PROT</name>
<dbReference type="Pfam" id="PF04307">
    <property type="entry name" value="YdjM"/>
    <property type="match status" value="1"/>
</dbReference>
<dbReference type="AlphaFoldDB" id="A0A6F8VA09"/>
<dbReference type="EMBL" id="AP022853">
    <property type="protein sequence ID" value="BCB25947.1"/>
    <property type="molecule type" value="Genomic_DNA"/>
</dbReference>
<dbReference type="KEGG" id="slac:SKTS_08330"/>
<evidence type="ECO:0000256" key="1">
    <source>
        <dbReference type="SAM" id="Phobius"/>
    </source>
</evidence>
<protein>
    <recommendedName>
        <fullName evidence="4">Metal-dependent hydrolase</fullName>
    </recommendedName>
</protein>
<evidence type="ECO:0000313" key="2">
    <source>
        <dbReference type="EMBL" id="BCB25947.1"/>
    </source>
</evidence>
<reference evidence="3" key="1">
    <citation type="submission" date="2020-03" db="EMBL/GenBank/DDBJ databases">
        <title>Complete genome sequence of sulfur-oxidizing bacterium skT11.</title>
        <authorList>
            <person name="Kanda M."/>
            <person name="Kojima H."/>
            <person name="Fukui M."/>
        </authorList>
    </citation>
    <scope>NUCLEOTIDE SEQUENCE [LARGE SCALE GENOMIC DNA]</scope>
    <source>
        <strain evidence="3">skT11</strain>
    </source>
</reference>
<keyword evidence="1" id="KW-0812">Transmembrane</keyword>
<dbReference type="InterPro" id="IPR007404">
    <property type="entry name" value="YdjM-like"/>
</dbReference>
<feature type="transmembrane region" description="Helical" evidence="1">
    <location>
        <begin position="62"/>
        <end position="82"/>
    </location>
</feature>
<keyword evidence="1" id="KW-1133">Transmembrane helix</keyword>
<keyword evidence="1" id="KW-0472">Membrane</keyword>
<accession>A0A6F8VA09</accession>
<evidence type="ECO:0008006" key="4">
    <source>
        <dbReference type="Google" id="ProtNLM"/>
    </source>
</evidence>
<keyword evidence="3" id="KW-1185">Reference proteome</keyword>
<proteinExistence type="predicted"/>
<feature type="transmembrane region" description="Helical" evidence="1">
    <location>
        <begin position="137"/>
        <end position="158"/>
    </location>
</feature>
<dbReference type="Proteomes" id="UP000502260">
    <property type="component" value="Chromosome"/>
</dbReference>
<evidence type="ECO:0000313" key="3">
    <source>
        <dbReference type="Proteomes" id="UP000502260"/>
    </source>
</evidence>
<organism evidence="2 3">
    <name type="scientific">Sulfurimicrobium lacus</name>
    <dbReference type="NCBI Taxonomy" id="2715678"/>
    <lineage>
        <taxon>Bacteria</taxon>
        <taxon>Pseudomonadati</taxon>
        <taxon>Pseudomonadota</taxon>
        <taxon>Betaproteobacteria</taxon>
        <taxon>Nitrosomonadales</taxon>
        <taxon>Sulfuricellaceae</taxon>
        <taxon>Sulfurimicrobium</taxon>
    </lineage>
</organism>
<feature type="transmembrane region" description="Helical" evidence="1">
    <location>
        <begin position="94"/>
        <end position="117"/>
    </location>
</feature>